<dbReference type="Pfam" id="PF01041">
    <property type="entry name" value="DegT_DnrJ_EryC1"/>
    <property type="match status" value="1"/>
</dbReference>
<protein>
    <submittedName>
        <fullName evidence="5">UDP-4-amino-4-deoxy-L-arabinose-oxoglutarate aminotransferase</fullName>
        <ecNumber evidence="5">2.6.1.87</ecNumber>
    </submittedName>
</protein>
<dbReference type="PIRSF" id="PIRSF000390">
    <property type="entry name" value="PLP_StrS"/>
    <property type="match status" value="1"/>
</dbReference>
<dbReference type="CDD" id="cd00616">
    <property type="entry name" value="AHBA_syn"/>
    <property type="match status" value="1"/>
</dbReference>
<keyword evidence="3 4" id="KW-0663">Pyridoxal phosphate</keyword>
<evidence type="ECO:0000256" key="1">
    <source>
        <dbReference type="ARBA" id="ARBA00037999"/>
    </source>
</evidence>
<feature type="modified residue" description="N6-(pyridoxal phosphate)lysine" evidence="3">
    <location>
        <position position="193"/>
    </location>
</feature>
<dbReference type="InterPro" id="IPR015422">
    <property type="entry name" value="PyrdxlP-dep_Trfase_small"/>
</dbReference>
<dbReference type="GO" id="GO:0099620">
    <property type="term" value="F:UDP-4-amino-4-deoxy-L-arabinose aminotransferase"/>
    <property type="evidence" value="ECO:0007669"/>
    <property type="project" value="UniProtKB-EC"/>
</dbReference>
<sequence>MKVEFYRHQMGVDEAVAWRQVLDTVFLTLGPKVEAFEEELAKFLVRGLEGVPGSTSIAPHVVGTNSCSMGLLLALKALGVGPGDEVITTAMTFAATASAILHLGARPVLVDVERTTGLIEPRAVEAAISPRTVGILPVHLYGQLADMRALYDIANRHSLFIVEDSAHGVEMERDGVRPGDLSDCAVFSFYATKNLTSGDGGAISTRNSTLADRLRRLRNHGMSRSASDRHLSVHQHWDMVELGYKANMTDLDAAVLMAQLPKAETKREKREQLANRYEAELSSRVLEIGLVKRCGQSSHHLFTIQIVDSVAAHGQRRDAMLVDLKTAGIGTAVNYRAIHTLTYLKEKLGISLGALPNAEAIGNATLSLPLYPTLLETEQQYVIDAVVANWRRA</sequence>
<reference evidence="5 6" key="1">
    <citation type="submission" date="2020-07" db="EMBL/GenBank/DDBJ databases">
        <title>Genomic Encyclopedia of Type Strains, Phase IV (KMG-V): Genome sequencing to study the core and pangenomes of soil and plant-associated prokaryotes.</title>
        <authorList>
            <person name="Whitman W."/>
        </authorList>
    </citation>
    <scope>NUCLEOTIDE SEQUENCE [LARGE SCALE GENOMIC DNA]</scope>
    <source>
        <strain evidence="5 6">SAS40</strain>
    </source>
</reference>
<dbReference type="GO" id="GO:0030170">
    <property type="term" value="F:pyridoxal phosphate binding"/>
    <property type="evidence" value="ECO:0007669"/>
    <property type="project" value="TreeGrafter"/>
</dbReference>
<proteinExistence type="inferred from homology"/>
<organism evidence="5 6">
    <name type="scientific">Pigmentiphaga litoralis</name>
    <dbReference type="NCBI Taxonomy" id="516702"/>
    <lineage>
        <taxon>Bacteria</taxon>
        <taxon>Pseudomonadati</taxon>
        <taxon>Pseudomonadota</taxon>
        <taxon>Betaproteobacteria</taxon>
        <taxon>Burkholderiales</taxon>
        <taxon>Alcaligenaceae</taxon>
        <taxon>Pigmentiphaga</taxon>
    </lineage>
</organism>
<evidence type="ECO:0000256" key="4">
    <source>
        <dbReference type="RuleBase" id="RU004508"/>
    </source>
</evidence>
<dbReference type="InterPro" id="IPR015424">
    <property type="entry name" value="PyrdxlP-dep_Trfase"/>
</dbReference>
<dbReference type="AlphaFoldDB" id="A0A7Y9ITD8"/>
<evidence type="ECO:0000256" key="3">
    <source>
        <dbReference type="PIRSR" id="PIRSR000390-2"/>
    </source>
</evidence>
<dbReference type="EMBL" id="JACBYR010000001">
    <property type="protein sequence ID" value="NYE82148.1"/>
    <property type="molecule type" value="Genomic_DNA"/>
</dbReference>
<evidence type="ECO:0000256" key="2">
    <source>
        <dbReference type="PIRSR" id="PIRSR000390-1"/>
    </source>
</evidence>
<comment type="caution">
    <text evidence="5">The sequence shown here is derived from an EMBL/GenBank/DDBJ whole genome shotgun (WGS) entry which is preliminary data.</text>
</comment>
<keyword evidence="5" id="KW-0808">Transferase</keyword>
<dbReference type="GO" id="GO:0000271">
    <property type="term" value="P:polysaccharide biosynthetic process"/>
    <property type="evidence" value="ECO:0007669"/>
    <property type="project" value="TreeGrafter"/>
</dbReference>
<dbReference type="Proteomes" id="UP000542125">
    <property type="component" value="Unassembled WGS sequence"/>
</dbReference>
<feature type="active site" description="Proton acceptor" evidence="2">
    <location>
        <position position="193"/>
    </location>
</feature>
<evidence type="ECO:0000313" key="5">
    <source>
        <dbReference type="EMBL" id="NYE82148.1"/>
    </source>
</evidence>
<dbReference type="InterPro" id="IPR015421">
    <property type="entry name" value="PyrdxlP-dep_Trfase_major"/>
</dbReference>
<comment type="similarity">
    <text evidence="1 4">Belongs to the DegT/DnrJ/EryC1 family.</text>
</comment>
<dbReference type="Gene3D" id="3.40.640.10">
    <property type="entry name" value="Type I PLP-dependent aspartate aminotransferase-like (Major domain)"/>
    <property type="match status" value="1"/>
</dbReference>
<dbReference type="EC" id="2.6.1.87" evidence="5"/>
<dbReference type="PANTHER" id="PTHR30244:SF34">
    <property type="entry name" value="DTDP-4-AMINO-4,6-DIDEOXYGALACTOSE TRANSAMINASE"/>
    <property type="match status" value="1"/>
</dbReference>
<accession>A0A7Y9ITD8</accession>
<dbReference type="SUPFAM" id="SSF53383">
    <property type="entry name" value="PLP-dependent transferases"/>
    <property type="match status" value="1"/>
</dbReference>
<keyword evidence="5" id="KW-0032">Aminotransferase</keyword>
<evidence type="ECO:0000313" key="6">
    <source>
        <dbReference type="Proteomes" id="UP000542125"/>
    </source>
</evidence>
<keyword evidence="6" id="KW-1185">Reference proteome</keyword>
<dbReference type="PANTHER" id="PTHR30244">
    <property type="entry name" value="TRANSAMINASE"/>
    <property type="match status" value="1"/>
</dbReference>
<dbReference type="Gene3D" id="3.90.1150.10">
    <property type="entry name" value="Aspartate Aminotransferase, domain 1"/>
    <property type="match status" value="1"/>
</dbReference>
<gene>
    <name evidence="5" type="ORF">FHW18_001419</name>
</gene>
<name>A0A7Y9ITD8_9BURK</name>
<dbReference type="InterPro" id="IPR000653">
    <property type="entry name" value="DegT/StrS_aminotransferase"/>
</dbReference>
<dbReference type="RefSeq" id="WP_179584729.1">
    <property type="nucleotide sequence ID" value="NZ_JACBYR010000001.1"/>
</dbReference>